<keyword evidence="6" id="KW-1185">Reference proteome</keyword>
<keyword evidence="2" id="KW-0732">Signal</keyword>
<sequence>MYRFSLLSVCVIVCYLSADAASIQKRHAQSSDLAAAILERPGLLNLATRLHNIAGSILDRAQQNRPNHGFGPPPPGPPGHYPPHPGFQGHYPPPPPPPPPHGGYPDWFGGHGYPGYGPPGFGPPGGPPPPGGPGWPPPEYGPPPPPPPPYDPYGPYHGGNFPQPQPEDEDKKLISGYFDGNFPVILLDQENEVRR</sequence>
<feature type="region of interest" description="Disordered" evidence="1">
    <location>
        <begin position="62"/>
        <end position="175"/>
    </location>
</feature>
<feature type="chain" id="PRO_5010971709" evidence="2">
    <location>
        <begin position="21"/>
        <end position="195"/>
    </location>
</feature>
<feature type="non-terminal residue" evidence="3">
    <location>
        <position position="1"/>
    </location>
</feature>
<protein>
    <submittedName>
        <fullName evidence="3 5">Uncharacterized protein</fullName>
    </submittedName>
</protein>
<organism evidence="3">
    <name type="scientific">Dendroctonus ponderosae</name>
    <name type="common">Mountain pine beetle</name>
    <dbReference type="NCBI Taxonomy" id="77166"/>
    <lineage>
        <taxon>Eukaryota</taxon>
        <taxon>Metazoa</taxon>
        <taxon>Ecdysozoa</taxon>
        <taxon>Arthropoda</taxon>
        <taxon>Hexapoda</taxon>
        <taxon>Insecta</taxon>
        <taxon>Pterygota</taxon>
        <taxon>Neoptera</taxon>
        <taxon>Endopterygota</taxon>
        <taxon>Coleoptera</taxon>
        <taxon>Polyphaga</taxon>
        <taxon>Cucujiformia</taxon>
        <taxon>Curculionidae</taxon>
        <taxon>Scolytinae</taxon>
        <taxon>Dendroctonus</taxon>
    </lineage>
</organism>
<name>N6T9E4_DENPD</name>
<evidence type="ECO:0000313" key="6">
    <source>
        <dbReference type="Proteomes" id="UP000019118"/>
    </source>
</evidence>
<dbReference type="KEGG" id="dpa:109540978"/>
<dbReference type="OrthoDB" id="6784512at2759"/>
<reference evidence="6 7" key="1">
    <citation type="journal article" date="2013" name="Genome Biol.">
        <title>Draft genome of the mountain pine beetle, Dendroctonus ponderosae Hopkins, a major forest pest.</title>
        <authorList>
            <person name="Keeling C.I."/>
            <person name="Yuen M.M."/>
            <person name="Liao N.Y."/>
            <person name="Docking T.R."/>
            <person name="Chan S.K."/>
            <person name="Taylor G.A."/>
            <person name="Palmquist D.L."/>
            <person name="Jackman S.D."/>
            <person name="Nguyen A."/>
            <person name="Li M."/>
            <person name="Henderson H."/>
            <person name="Janes J.K."/>
            <person name="Zhao Y."/>
            <person name="Pandoh P."/>
            <person name="Moore R."/>
            <person name="Sperling F.A."/>
            <person name="Huber D.P."/>
            <person name="Birol I."/>
            <person name="Jones S.J."/>
            <person name="Bohlmann J."/>
        </authorList>
    </citation>
    <scope>NUCLEOTIDE SEQUENCE</scope>
</reference>
<gene>
    <name evidence="5" type="primary">109540978</name>
    <name evidence="4" type="ORF">D910_01993</name>
    <name evidence="3" type="ORF">YQE_09323</name>
</gene>
<feature type="compositionally biased region" description="Pro residues" evidence="1">
    <location>
        <begin position="116"/>
        <end position="152"/>
    </location>
</feature>
<evidence type="ECO:0000256" key="1">
    <source>
        <dbReference type="SAM" id="MobiDB-lite"/>
    </source>
</evidence>
<evidence type="ECO:0000313" key="3">
    <source>
        <dbReference type="EMBL" id="ENN74353.1"/>
    </source>
</evidence>
<evidence type="ECO:0000256" key="2">
    <source>
        <dbReference type="SAM" id="SignalP"/>
    </source>
</evidence>
<dbReference type="EMBL" id="KB631602">
    <property type="protein sequence ID" value="ERL84564.1"/>
    <property type="molecule type" value="Genomic_DNA"/>
</dbReference>
<evidence type="ECO:0000313" key="4">
    <source>
        <dbReference type="EMBL" id="ERL84564.1"/>
    </source>
</evidence>
<evidence type="ECO:0000313" key="7">
    <source>
        <dbReference type="Proteomes" id="UP000030742"/>
    </source>
</evidence>
<reference evidence="5" key="2">
    <citation type="submission" date="2024-08" db="UniProtKB">
        <authorList>
            <consortium name="EnsemblMetazoa"/>
        </authorList>
    </citation>
    <scope>IDENTIFICATION</scope>
</reference>
<feature type="compositionally biased region" description="Pro residues" evidence="1">
    <location>
        <begin position="71"/>
        <end position="102"/>
    </location>
</feature>
<feature type="signal peptide" evidence="2">
    <location>
        <begin position="1"/>
        <end position="20"/>
    </location>
</feature>
<dbReference type="Proteomes" id="UP000019118">
    <property type="component" value="Unassembled WGS sequence"/>
</dbReference>
<evidence type="ECO:0000313" key="5">
    <source>
        <dbReference type="EnsemblMetazoa" id="XP_019765146.1"/>
    </source>
</evidence>
<accession>N6T9E4</accession>
<dbReference type="EnsemblMetazoa" id="XM_019909587.1">
    <property type="protein sequence ID" value="XP_019765146.1"/>
    <property type="gene ID" value="LOC109540978"/>
</dbReference>
<proteinExistence type="predicted"/>
<dbReference type="HOGENOM" id="CLU_1397671_0_0_1"/>
<dbReference type="Proteomes" id="UP000030742">
    <property type="component" value="Unassembled WGS sequence"/>
</dbReference>
<dbReference type="AlphaFoldDB" id="N6T9E4"/>
<dbReference type="EMBL" id="KB741077">
    <property type="protein sequence ID" value="ENN74353.1"/>
    <property type="molecule type" value="Genomic_DNA"/>
</dbReference>